<reference evidence="10" key="2">
    <citation type="submission" date="2025-08" db="UniProtKB">
        <authorList>
            <consortium name="Ensembl"/>
        </authorList>
    </citation>
    <scope>IDENTIFICATION</scope>
</reference>
<evidence type="ECO:0000313" key="10">
    <source>
        <dbReference type="Ensembl" id="ENSBIXP00005030545.1"/>
    </source>
</evidence>
<dbReference type="PANTHER" id="PTHR10015">
    <property type="entry name" value="HEAT SHOCK TRANSCRIPTION FACTOR"/>
    <property type="match status" value="1"/>
</dbReference>
<evidence type="ECO:0000256" key="6">
    <source>
        <dbReference type="ARBA" id="ARBA00023242"/>
    </source>
</evidence>
<dbReference type="InterPro" id="IPR000232">
    <property type="entry name" value="HSF_DNA-bd"/>
</dbReference>
<feature type="region of interest" description="Disordered" evidence="8">
    <location>
        <begin position="171"/>
        <end position="218"/>
    </location>
</feature>
<feature type="region of interest" description="Disordered" evidence="8">
    <location>
        <begin position="249"/>
        <end position="272"/>
    </location>
</feature>
<evidence type="ECO:0000256" key="3">
    <source>
        <dbReference type="ARBA" id="ARBA00023015"/>
    </source>
</evidence>
<protein>
    <recommendedName>
        <fullName evidence="9">HSF-type DNA-binding domain-containing protein</fullName>
    </recommendedName>
</protein>
<dbReference type="SMART" id="SM00415">
    <property type="entry name" value="HSF"/>
    <property type="match status" value="1"/>
</dbReference>
<feature type="compositionally biased region" description="Low complexity" evidence="8">
    <location>
        <begin position="1"/>
        <end position="17"/>
    </location>
</feature>
<evidence type="ECO:0000256" key="2">
    <source>
        <dbReference type="ARBA" id="ARBA00006403"/>
    </source>
</evidence>
<evidence type="ECO:0000256" key="4">
    <source>
        <dbReference type="ARBA" id="ARBA00023125"/>
    </source>
</evidence>
<evidence type="ECO:0000256" key="1">
    <source>
        <dbReference type="ARBA" id="ARBA00004123"/>
    </source>
</evidence>
<feature type="region of interest" description="Disordered" evidence="8">
    <location>
        <begin position="1"/>
        <end position="57"/>
    </location>
</feature>
<dbReference type="FunFam" id="1.10.10.10:FF:000349">
    <property type="entry name" value="Heat shock transcription factor, Y-linked"/>
    <property type="match status" value="1"/>
</dbReference>
<dbReference type="PANTHER" id="PTHR10015:SF140">
    <property type="entry name" value="HEAT SHOCK TRANSCRIPTION FACTOR, X-LINKED MEMBER 3-RELATED"/>
    <property type="match status" value="1"/>
</dbReference>
<comment type="similarity">
    <text evidence="2 7">Belongs to the HSF family.</text>
</comment>
<dbReference type="Proteomes" id="UP000429181">
    <property type="component" value="Unassembled WGS sequence"/>
</dbReference>
<dbReference type="SUPFAM" id="SSF46785">
    <property type="entry name" value="Winged helix' DNA-binding domain"/>
    <property type="match status" value="1"/>
</dbReference>
<dbReference type="Ensembl" id="ENSBIXT00005007554.1">
    <property type="protein sequence ID" value="ENSBIXP00005030545.1"/>
    <property type="gene ID" value="ENSBIXG00005010675.1"/>
</dbReference>
<dbReference type="GO" id="GO:0043565">
    <property type="term" value="F:sequence-specific DNA binding"/>
    <property type="evidence" value="ECO:0007669"/>
    <property type="project" value="InterPro"/>
</dbReference>
<dbReference type="GO" id="GO:0003700">
    <property type="term" value="F:DNA-binding transcription factor activity"/>
    <property type="evidence" value="ECO:0007669"/>
    <property type="project" value="InterPro"/>
</dbReference>
<reference evidence="11" key="1">
    <citation type="submission" date="2018-11" db="EMBL/GenBank/DDBJ databases">
        <title>Haplotype-resolved cattle genomes.</title>
        <authorList>
            <person name="Low W.Y."/>
            <person name="Tearle R."/>
            <person name="Bickhart D.M."/>
            <person name="Rosen B.D."/>
            <person name="Koren S."/>
            <person name="Rhie A."/>
            <person name="Hiendleder S."/>
            <person name="Phillippy A.M."/>
            <person name="Smith T.P.L."/>
            <person name="Williams J.L."/>
        </authorList>
    </citation>
    <scope>NUCLEOTIDE SEQUENCE [LARGE SCALE GENOMIC DNA]</scope>
</reference>
<keyword evidence="4" id="KW-0238">DNA-binding</keyword>
<evidence type="ECO:0000313" key="11">
    <source>
        <dbReference type="Proteomes" id="UP000429181"/>
    </source>
</evidence>
<dbReference type="GO" id="GO:0005634">
    <property type="term" value="C:nucleus"/>
    <property type="evidence" value="ECO:0007669"/>
    <property type="project" value="UniProtKB-SubCell"/>
</dbReference>
<dbReference type="AlphaFoldDB" id="A0A4W2HHP4"/>
<keyword evidence="5" id="KW-0804">Transcription</keyword>
<name>A0A4W2HHP4_BOBOX</name>
<dbReference type="InterPro" id="IPR036388">
    <property type="entry name" value="WH-like_DNA-bd_sf"/>
</dbReference>
<evidence type="ECO:0000256" key="7">
    <source>
        <dbReference type="RuleBase" id="RU004020"/>
    </source>
</evidence>
<evidence type="ECO:0000259" key="9">
    <source>
        <dbReference type="SMART" id="SM00415"/>
    </source>
</evidence>
<dbReference type="GeneTree" id="ENSGT00940000161825"/>
<feature type="domain" description="HSF-type DNA-binding" evidence="9">
    <location>
        <begin position="66"/>
        <end position="169"/>
    </location>
</feature>
<keyword evidence="3" id="KW-0805">Transcription regulation</keyword>
<keyword evidence="6" id="KW-0539">Nucleus</keyword>
<feature type="compositionally biased region" description="Polar residues" evidence="8">
    <location>
        <begin position="260"/>
        <end position="272"/>
    </location>
</feature>
<proteinExistence type="inferred from homology"/>
<comment type="subcellular location">
    <subcellularLocation>
        <location evidence="1">Nucleus</location>
    </subcellularLocation>
</comment>
<dbReference type="Gene3D" id="1.10.10.10">
    <property type="entry name" value="Winged helix-like DNA-binding domain superfamily/Winged helix DNA-binding domain"/>
    <property type="match status" value="1"/>
</dbReference>
<evidence type="ECO:0000256" key="5">
    <source>
        <dbReference type="ARBA" id="ARBA00023163"/>
    </source>
</evidence>
<sequence>MASQSSHEAQAAQLALSTDGEPAAGDSREVLEKQGEQPESQDRRLQDNLPPQGLNPKMAKEEDILGLSFPRKLWRIVEDAAFTSACWNDEENMVVIEEDLFRMEILQRRGMDQIFETDSIKSFISELNLYEFRKIHPLGCSAGKKMMMIYPNCNFQRDKPLLLQNIWRKGDPRTTAQPTASATATTKTKKLAVATRQSPRLHHNQCTQEAGKKVQKGMPPARRMPSWCSFVFSGLWSMGSVARWAGRNHLHSEQGGPSGEGTSSNATSVSPATSGKYPDYDLVMALHKICYYIPMVALSVMVPNEAPEAEEEQGESSDYKCVLCVHFKDKPNP</sequence>
<accession>A0A4W2HHP4</accession>
<dbReference type="InterPro" id="IPR036390">
    <property type="entry name" value="WH_DNA-bd_sf"/>
</dbReference>
<feature type="compositionally biased region" description="Low complexity" evidence="8">
    <location>
        <begin position="174"/>
        <end position="195"/>
    </location>
</feature>
<dbReference type="Pfam" id="PF00447">
    <property type="entry name" value="HSF_DNA-bind"/>
    <property type="match status" value="1"/>
</dbReference>
<organism evidence="10 11">
    <name type="scientific">Bos indicus x Bos taurus</name>
    <name type="common">Hybrid cattle</name>
    <dbReference type="NCBI Taxonomy" id="30522"/>
    <lineage>
        <taxon>Eukaryota</taxon>
        <taxon>Metazoa</taxon>
        <taxon>Chordata</taxon>
        <taxon>Craniata</taxon>
        <taxon>Vertebrata</taxon>
        <taxon>Euteleostomi</taxon>
        <taxon>Mammalia</taxon>
        <taxon>Eutheria</taxon>
        <taxon>Laurasiatheria</taxon>
        <taxon>Artiodactyla</taxon>
        <taxon>Ruminantia</taxon>
        <taxon>Pecora</taxon>
        <taxon>Bovidae</taxon>
        <taxon>Bovinae</taxon>
        <taxon>Bos</taxon>
    </lineage>
</organism>
<feature type="compositionally biased region" description="Basic and acidic residues" evidence="8">
    <location>
        <begin position="26"/>
        <end position="46"/>
    </location>
</feature>
<evidence type="ECO:0000256" key="8">
    <source>
        <dbReference type="SAM" id="MobiDB-lite"/>
    </source>
</evidence>